<keyword evidence="9" id="KW-0943">RNA-mediated gene silencing</keyword>
<dbReference type="InterPro" id="IPR041677">
    <property type="entry name" value="DNA2/NAM7_AAA_11"/>
</dbReference>
<gene>
    <name evidence="15" type="ORF">RN001_009422</name>
</gene>
<dbReference type="GO" id="GO:0031047">
    <property type="term" value="P:regulatory ncRNA-mediated gene silencing"/>
    <property type="evidence" value="ECO:0007669"/>
    <property type="project" value="UniProtKB-KW"/>
</dbReference>
<dbReference type="EC" id="3.6.4.13" evidence="3"/>
<evidence type="ECO:0000256" key="7">
    <source>
        <dbReference type="ARBA" id="ARBA00022806"/>
    </source>
</evidence>
<evidence type="ECO:0000256" key="2">
    <source>
        <dbReference type="ARBA" id="ARBA00005601"/>
    </source>
</evidence>
<dbReference type="Pfam" id="PF13086">
    <property type="entry name" value="AAA_11"/>
    <property type="match status" value="2"/>
</dbReference>
<dbReference type="CDD" id="cd18078">
    <property type="entry name" value="DEXXQc_Mov10L1"/>
    <property type="match status" value="1"/>
</dbReference>
<dbReference type="GO" id="GO:0003724">
    <property type="term" value="F:RNA helicase activity"/>
    <property type="evidence" value="ECO:0007669"/>
    <property type="project" value="UniProtKB-EC"/>
</dbReference>
<dbReference type="CDD" id="cd18808">
    <property type="entry name" value="SF1_C_Upf1"/>
    <property type="match status" value="1"/>
</dbReference>
<evidence type="ECO:0000256" key="3">
    <source>
        <dbReference type="ARBA" id="ARBA00012552"/>
    </source>
</evidence>
<dbReference type="Gene3D" id="3.40.50.300">
    <property type="entry name" value="P-loop containing nucleotide triphosphate hydrolases"/>
    <property type="match status" value="2"/>
</dbReference>
<evidence type="ECO:0000256" key="1">
    <source>
        <dbReference type="ARBA" id="ARBA00004496"/>
    </source>
</evidence>
<dbReference type="GO" id="GO:0005524">
    <property type="term" value="F:ATP binding"/>
    <property type="evidence" value="ECO:0007669"/>
    <property type="project" value="UniProtKB-KW"/>
</dbReference>
<keyword evidence="8" id="KW-0067">ATP-binding</keyword>
<evidence type="ECO:0000256" key="6">
    <source>
        <dbReference type="ARBA" id="ARBA00022801"/>
    </source>
</evidence>
<comment type="subcellular location">
    <subcellularLocation>
        <location evidence="1">Cytoplasm</location>
    </subcellularLocation>
</comment>
<dbReference type="InterPro" id="IPR047187">
    <property type="entry name" value="SF1_C_Upf1"/>
</dbReference>
<dbReference type="AlphaFoldDB" id="A0AAN7S857"/>
<sequence>MLKTIFNYIWGSPNTELSLDDVYNVLETNDETSNVLTETCSKNRVNEFLCSQKTGTISAINGNIYTIDDTYTFKSTLKSLKIGLQVSFVVYASDGDIKVSNVAVFDDWQHQETETEKSWCHRCLICKVIRRNGSQIILTPNDITFDLNEVTIEFIPIIGDWLEIEAKVELDQHVLDLSGKILEIEKVRPLRFCIIEGVVKKWDQKIGIGVINRNVHFSDTAIVTGYIPIVGDKVIAEIIESDQGIYNRRATKLIPHQLTNKIFTEKCDEVPKFDTESKYVRMSDNFCITATNLGVSKKFEIKVENISEQVVMLSRIDLQKNSQCVITTPSVLTDVKIEPGYSVNFEGVCTIKNVGVTKELLIFYFDGFTLGRCITTCVEVERPQNNFSIKERSTCKTQFKNNSGNLIKGQRVSLPPRFITKRLPDYPIPQVLLDLAENYKSNELTDKISNFKPSLTYKLQYNIYEDRFHSLLHLEELAQLEAIKNYNQDLACFIKNGEFLMLEIENLAEKRPSLMVGDRIIAKNPYSVDAQEYEGYIHKTQANHVFLKFSPMFHEDYNGEDVSIMAIASRSAYRRMHQAVGQAVVNLRCDFLFPQKINTKNPQLDFLTAQQSHNVISWYNTSLNYYQKEAVQNVLLGMGRPLPYIIYGPPGTGKTVTLVEAILQILTLLPYSRMIVAAPSNSAANLVATRLINSGVLKPGDLIRLVGYQYFSQDLLPIELIPYAATADISKEGTYNRLFNHEEYKTPTGINSTAIGRHRITVATCSTIGILFTLGFPKGHFTHIIVDEAGQTTEPEIMIPLSLLDVSAGQVILAGDPNQLGPTVLSKMATTHGLEETYLERMLDRYPYLKDVDSFPKTKGYNPQFITKLVYNYRSLPNILELPSRMFYNSQLIATIDSVDSDEARLLEKLKTILPLRQDLKTPSIIFHGVLGENSRSSDSPSWFNANEASQIFYYVNELYRMGAKSTDIGIISPYVKQVKLIRSLLNEAEFDLPKLGTVEEFQGHECNVILLTTVRSCEDFLKHDTYFNLGFISNTKRLNVAITRARALLIIVGNPQLLMKDHHWRTIIKYCVDDGAYCGCDLQS</sequence>
<keyword evidence="4" id="KW-0963">Cytoplasm</keyword>
<comment type="similarity">
    <text evidence="2">Belongs to the DNA2/NAM7 helicase family. SDE3 subfamily.</text>
</comment>
<feature type="domain" description="DNA2/NAM7 helicase-like C-terminal" evidence="12">
    <location>
        <begin position="863"/>
        <end position="1056"/>
    </location>
</feature>
<dbReference type="InterPro" id="IPR049080">
    <property type="entry name" value="MOV-10-like_beta-barrel"/>
</dbReference>
<proteinExistence type="inferred from homology"/>
<dbReference type="Pfam" id="PF21635">
    <property type="entry name" value="Mov-10_helical"/>
    <property type="match status" value="1"/>
</dbReference>
<organism evidence="15 16">
    <name type="scientific">Aquatica leii</name>
    <dbReference type="NCBI Taxonomy" id="1421715"/>
    <lineage>
        <taxon>Eukaryota</taxon>
        <taxon>Metazoa</taxon>
        <taxon>Ecdysozoa</taxon>
        <taxon>Arthropoda</taxon>
        <taxon>Hexapoda</taxon>
        <taxon>Insecta</taxon>
        <taxon>Pterygota</taxon>
        <taxon>Neoptera</taxon>
        <taxon>Endopterygota</taxon>
        <taxon>Coleoptera</taxon>
        <taxon>Polyphaga</taxon>
        <taxon>Elateriformia</taxon>
        <taxon>Elateroidea</taxon>
        <taxon>Lampyridae</taxon>
        <taxon>Luciolinae</taxon>
        <taxon>Aquatica</taxon>
    </lineage>
</organism>
<dbReference type="PANTHER" id="PTHR45418">
    <property type="entry name" value="CANCER/TESTIS ANTIGEN 55"/>
    <property type="match status" value="1"/>
</dbReference>
<dbReference type="Proteomes" id="UP001353858">
    <property type="component" value="Unassembled WGS sequence"/>
</dbReference>
<protein>
    <recommendedName>
        <fullName evidence="3">RNA helicase</fullName>
        <ecNumber evidence="3">3.6.4.13</ecNumber>
    </recommendedName>
</protein>
<reference evidence="16" key="1">
    <citation type="submission" date="2023-01" db="EMBL/GenBank/DDBJ databases">
        <title>Key to firefly adult light organ development and bioluminescence: homeobox transcription factors regulate luciferase expression and transportation to peroxisome.</title>
        <authorList>
            <person name="Fu X."/>
        </authorList>
    </citation>
    <scope>NUCLEOTIDE SEQUENCE [LARGE SCALE GENOMIC DNA]</scope>
</reference>
<dbReference type="Pfam" id="PF21634">
    <property type="entry name" value="MOV-10_beta-barrel"/>
    <property type="match status" value="1"/>
</dbReference>
<evidence type="ECO:0000259" key="14">
    <source>
        <dbReference type="Pfam" id="PF21635"/>
    </source>
</evidence>
<evidence type="ECO:0000256" key="9">
    <source>
        <dbReference type="ARBA" id="ARBA00023158"/>
    </source>
</evidence>
<comment type="catalytic activity">
    <reaction evidence="10">
        <text>ATP + H2O = ADP + phosphate + H(+)</text>
        <dbReference type="Rhea" id="RHEA:13065"/>
        <dbReference type="ChEBI" id="CHEBI:15377"/>
        <dbReference type="ChEBI" id="CHEBI:15378"/>
        <dbReference type="ChEBI" id="CHEBI:30616"/>
        <dbReference type="ChEBI" id="CHEBI:43474"/>
        <dbReference type="ChEBI" id="CHEBI:456216"/>
        <dbReference type="EC" id="3.6.4.13"/>
    </reaction>
</comment>
<dbReference type="GO" id="GO:0016787">
    <property type="term" value="F:hydrolase activity"/>
    <property type="evidence" value="ECO:0007669"/>
    <property type="project" value="UniProtKB-KW"/>
</dbReference>
<feature type="domain" description="Helicase MOV-10-like beta-barrel" evidence="13">
    <location>
        <begin position="494"/>
        <end position="558"/>
    </location>
</feature>
<keyword evidence="7" id="KW-0347">Helicase</keyword>
<accession>A0AAN7S857</accession>
<dbReference type="InterPro" id="IPR041679">
    <property type="entry name" value="DNA2/NAM7-like_C"/>
</dbReference>
<feature type="domain" description="DNA2/NAM7 helicase helicase" evidence="11">
    <location>
        <begin position="750"/>
        <end position="827"/>
    </location>
</feature>
<evidence type="ECO:0000256" key="8">
    <source>
        <dbReference type="ARBA" id="ARBA00022840"/>
    </source>
</evidence>
<evidence type="ECO:0000256" key="4">
    <source>
        <dbReference type="ARBA" id="ARBA00022490"/>
    </source>
</evidence>
<dbReference type="EMBL" id="JARPUR010000004">
    <property type="protein sequence ID" value="KAK4876916.1"/>
    <property type="molecule type" value="Genomic_DNA"/>
</dbReference>
<dbReference type="Pfam" id="PF13087">
    <property type="entry name" value="AAA_12"/>
    <property type="match status" value="1"/>
</dbReference>
<dbReference type="InterPro" id="IPR049079">
    <property type="entry name" value="Mov-10_helical"/>
</dbReference>
<evidence type="ECO:0000259" key="12">
    <source>
        <dbReference type="Pfam" id="PF13087"/>
    </source>
</evidence>
<evidence type="ECO:0000259" key="11">
    <source>
        <dbReference type="Pfam" id="PF13086"/>
    </source>
</evidence>
<keyword evidence="16" id="KW-1185">Reference proteome</keyword>
<name>A0AAN7S857_9COLE</name>
<dbReference type="PANTHER" id="PTHR45418:SF1">
    <property type="entry name" value="CANCER_TESTIS ANTIGEN 55"/>
    <property type="match status" value="1"/>
</dbReference>
<evidence type="ECO:0000313" key="15">
    <source>
        <dbReference type="EMBL" id="KAK4876916.1"/>
    </source>
</evidence>
<feature type="domain" description="Helicase MOV-10 helical" evidence="14">
    <location>
        <begin position="423"/>
        <end position="477"/>
    </location>
</feature>
<comment type="caution">
    <text evidence="15">The sequence shown here is derived from an EMBL/GenBank/DDBJ whole genome shotgun (WGS) entry which is preliminary data.</text>
</comment>
<dbReference type="GO" id="GO:0005737">
    <property type="term" value="C:cytoplasm"/>
    <property type="evidence" value="ECO:0007669"/>
    <property type="project" value="UniProtKB-SubCell"/>
</dbReference>
<feature type="domain" description="DNA2/NAM7 helicase helicase" evidence="11">
    <location>
        <begin position="623"/>
        <end position="709"/>
    </location>
</feature>
<keyword evidence="6" id="KW-0378">Hydrolase</keyword>
<evidence type="ECO:0000259" key="13">
    <source>
        <dbReference type="Pfam" id="PF21634"/>
    </source>
</evidence>
<dbReference type="SUPFAM" id="SSF52540">
    <property type="entry name" value="P-loop containing nucleoside triphosphate hydrolases"/>
    <property type="match status" value="1"/>
</dbReference>
<evidence type="ECO:0000256" key="5">
    <source>
        <dbReference type="ARBA" id="ARBA00022741"/>
    </source>
</evidence>
<evidence type="ECO:0000313" key="16">
    <source>
        <dbReference type="Proteomes" id="UP001353858"/>
    </source>
</evidence>
<keyword evidence="5" id="KW-0547">Nucleotide-binding</keyword>
<dbReference type="InterPro" id="IPR027417">
    <property type="entry name" value="P-loop_NTPase"/>
</dbReference>
<evidence type="ECO:0000256" key="10">
    <source>
        <dbReference type="ARBA" id="ARBA00047984"/>
    </source>
</evidence>